<accession>A0A0E0MYY9</accession>
<sequence>MQPLVDAGALGDAAAVVMASRKRTSKRVCNCLPVNEVPFYSWLCDCRHTIPAKQRCGFDTIIEWLRVFEHRQRSGTEGAKAMSEEATLWRLARTAIPQLGLGHTIVLGDQ</sequence>
<protein>
    <submittedName>
        <fullName evidence="1">Uncharacterized protein</fullName>
    </submittedName>
</protein>
<dbReference type="Proteomes" id="UP000008022">
    <property type="component" value="Unassembled WGS sequence"/>
</dbReference>
<reference evidence="1" key="2">
    <citation type="submission" date="2015-06" db="UniProtKB">
        <authorList>
            <consortium name="EnsemblPlants"/>
        </authorList>
    </citation>
    <scope>IDENTIFICATION</scope>
</reference>
<evidence type="ECO:0000313" key="2">
    <source>
        <dbReference type="Proteomes" id="UP000008022"/>
    </source>
</evidence>
<dbReference type="EnsemblPlants" id="ORUFI01G24650.1">
    <property type="protein sequence ID" value="ORUFI01G24650.1"/>
    <property type="gene ID" value="ORUFI01G24650"/>
</dbReference>
<dbReference type="HOGENOM" id="CLU_2175128_0_0_1"/>
<name>A0A0E0MYY9_ORYRU</name>
<organism evidence="1 2">
    <name type="scientific">Oryza rufipogon</name>
    <name type="common">Brownbeard rice</name>
    <name type="synonym">Asian wild rice</name>
    <dbReference type="NCBI Taxonomy" id="4529"/>
    <lineage>
        <taxon>Eukaryota</taxon>
        <taxon>Viridiplantae</taxon>
        <taxon>Streptophyta</taxon>
        <taxon>Embryophyta</taxon>
        <taxon>Tracheophyta</taxon>
        <taxon>Spermatophyta</taxon>
        <taxon>Magnoliopsida</taxon>
        <taxon>Liliopsida</taxon>
        <taxon>Poales</taxon>
        <taxon>Poaceae</taxon>
        <taxon>BOP clade</taxon>
        <taxon>Oryzoideae</taxon>
        <taxon>Oryzeae</taxon>
        <taxon>Oryzinae</taxon>
        <taxon>Oryza</taxon>
    </lineage>
</organism>
<dbReference type="Gramene" id="ORUFI01G24650.1">
    <property type="protein sequence ID" value="ORUFI01G24650.1"/>
    <property type="gene ID" value="ORUFI01G24650"/>
</dbReference>
<dbReference type="AlphaFoldDB" id="A0A0E0MYY9"/>
<evidence type="ECO:0000313" key="1">
    <source>
        <dbReference type="EnsemblPlants" id="ORUFI01G24650.1"/>
    </source>
</evidence>
<keyword evidence="2" id="KW-1185">Reference proteome</keyword>
<reference evidence="2" key="1">
    <citation type="submission" date="2013-06" db="EMBL/GenBank/DDBJ databases">
        <authorList>
            <person name="Zhao Q."/>
        </authorList>
    </citation>
    <scope>NUCLEOTIDE SEQUENCE</scope>
    <source>
        <strain evidence="2">cv. W1943</strain>
    </source>
</reference>
<proteinExistence type="predicted"/>